<dbReference type="InterPro" id="IPR053098">
    <property type="entry name" value="Petuviruses_polyprotein"/>
</dbReference>
<dbReference type="SMART" id="SM00343">
    <property type="entry name" value="ZnF_C2HC"/>
    <property type="match status" value="1"/>
</dbReference>
<dbReference type="InterPro" id="IPR036875">
    <property type="entry name" value="Znf_CCHC_sf"/>
</dbReference>
<dbReference type="SUPFAM" id="SSF57756">
    <property type="entry name" value="Retrovirus zinc finger-like domains"/>
    <property type="match status" value="1"/>
</dbReference>
<dbReference type="Gene3D" id="3.10.10.10">
    <property type="entry name" value="HIV Type 1 Reverse Transcriptase, subunit A, domain 1"/>
    <property type="match status" value="1"/>
</dbReference>
<evidence type="ECO:0000259" key="2">
    <source>
        <dbReference type="PROSITE" id="PS50158"/>
    </source>
</evidence>
<dbReference type="PANTHER" id="PTHR48435:SF1">
    <property type="entry name" value="POLYPROTEIN"/>
    <property type="match status" value="1"/>
</dbReference>
<comment type="caution">
    <text evidence="3">The sequence shown here is derived from an EMBL/GenBank/DDBJ whole genome shotgun (WGS) entry which is preliminary data.</text>
</comment>
<accession>A0AA39SSB2</accession>
<dbReference type="AlphaFoldDB" id="A0AA39SSB2"/>
<dbReference type="PANTHER" id="PTHR48435">
    <property type="entry name" value="POLYPROTEIN"/>
    <property type="match status" value="1"/>
</dbReference>
<protein>
    <recommendedName>
        <fullName evidence="2">CCHC-type domain-containing protein</fullName>
    </recommendedName>
</protein>
<proteinExistence type="predicted"/>
<dbReference type="InterPro" id="IPR001878">
    <property type="entry name" value="Znf_CCHC"/>
</dbReference>
<dbReference type="InterPro" id="IPR043502">
    <property type="entry name" value="DNA/RNA_pol_sf"/>
</dbReference>
<dbReference type="Pfam" id="PF00098">
    <property type="entry name" value="zf-CCHC"/>
    <property type="match status" value="1"/>
</dbReference>
<dbReference type="Gene3D" id="4.10.60.10">
    <property type="entry name" value="Zinc finger, CCHC-type"/>
    <property type="match status" value="1"/>
</dbReference>
<sequence length="479" mass="55309">MGFIFTEFLGDPDQYYKQVRQEFFDMRCCSLRRKDIEFHYQKMSRRFHTLGGINDPSLKQVYVNSFPEELQDEIQRKIDPSGQSLNDTTLGELHMYALSALDNLCATQKFFSKMLIEGRSCKTKKRHHFKSFKHKCGKAKRIKFYKKKAKRGWNKSQRCYICGKPGHYAKKCPNKKAKSARLVQQLKEIADEVPSDADIESIFSEQDTADHSTTFVLQEDSSDSEYLDSSSLSCFVHESYQASQISTHFGPQAPVQILPDKYSKPVDVIAYFDIGSHTTMMNPKILPPECWKPYVYHFRAVDGKVFSTNLISRKKIGIKLFPSFTLWVQVIGTPLPDKDILIGWDVFRQSKSLRILPTGIRFKRHFKSFSEIPKIFPLSEIQPPFDQIQANLLRLCADDHATFSHPSPLWKNPDFFIKLPFKLNEDINPTKASHSGMSPIDLQMAHKECNELLRQGLIEHTSSPWACQAFYVEKCSELK</sequence>
<dbReference type="GO" id="GO:0008270">
    <property type="term" value="F:zinc ion binding"/>
    <property type="evidence" value="ECO:0007669"/>
    <property type="project" value="UniProtKB-KW"/>
</dbReference>
<dbReference type="GO" id="GO:0003676">
    <property type="term" value="F:nucleic acid binding"/>
    <property type="evidence" value="ECO:0007669"/>
    <property type="project" value="InterPro"/>
</dbReference>
<dbReference type="SUPFAM" id="SSF56672">
    <property type="entry name" value="DNA/RNA polymerases"/>
    <property type="match status" value="1"/>
</dbReference>
<name>A0AA39SSB2_ACESA</name>
<gene>
    <name evidence="3" type="ORF">LWI29_033129</name>
</gene>
<keyword evidence="1" id="KW-0863">Zinc-finger</keyword>
<keyword evidence="4" id="KW-1185">Reference proteome</keyword>
<organism evidence="3 4">
    <name type="scientific">Acer saccharum</name>
    <name type="common">Sugar maple</name>
    <dbReference type="NCBI Taxonomy" id="4024"/>
    <lineage>
        <taxon>Eukaryota</taxon>
        <taxon>Viridiplantae</taxon>
        <taxon>Streptophyta</taxon>
        <taxon>Embryophyta</taxon>
        <taxon>Tracheophyta</taxon>
        <taxon>Spermatophyta</taxon>
        <taxon>Magnoliopsida</taxon>
        <taxon>eudicotyledons</taxon>
        <taxon>Gunneridae</taxon>
        <taxon>Pentapetalae</taxon>
        <taxon>rosids</taxon>
        <taxon>malvids</taxon>
        <taxon>Sapindales</taxon>
        <taxon>Sapindaceae</taxon>
        <taxon>Hippocastanoideae</taxon>
        <taxon>Acereae</taxon>
        <taxon>Acer</taxon>
    </lineage>
</organism>
<dbReference type="PROSITE" id="PS50158">
    <property type="entry name" value="ZF_CCHC"/>
    <property type="match status" value="1"/>
</dbReference>
<evidence type="ECO:0000313" key="3">
    <source>
        <dbReference type="EMBL" id="KAK0598266.1"/>
    </source>
</evidence>
<reference evidence="3" key="1">
    <citation type="journal article" date="2022" name="Plant J.">
        <title>Strategies of tolerance reflected in two North American maple genomes.</title>
        <authorList>
            <person name="McEvoy S.L."/>
            <person name="Sezen U.U."/>
            <person name="Trouern-Trend A."/>
            <person name="McMahon S.M."/>
            <person name="Schaberg P.G."/>
            <person name="Yang J."/>
            <person name="Wegrzyn J.L."/>
            <person name="Swenson N.G."/>
        </authorList>
    </citation>
    <scope>NUCLEOTIDE SEQUENCE</scope>
    <source>
        <strain evidence="3">NS2018</strain>
    </source>
</reference>
<evidence type="ECO:0000256" key="1">
    <source>
        <dbReference type="PROSITE-ProRule" id="PRU00047"/>
    </source>
</evidence>
<dbReference type="EMBL" id="JAUESC010000004">
    <property type="protein sequence ID" value="KAK0598266.1"/>
    <property type="molecule type" value="Genomic_DNA"/>
</dbReference>
<dbReference type="Proteomes" id="UP001168877">
    <property type="component" value="Unassembled WGS sequence"/>
</dbReference>
<reference evidence="3" key="2">
    <citation type="submission" date="2023-06" db="EMBL/GenBank/DDBJ databases">
        <authorList>
            <person name="Swenson N.G."/>
            <person name="Wegrzyn J.L."/>
            <person name="Mcevoy S.L."/>
        </authorList>
    </citation>
    <scope>NUCLEOTIDE SEQUENCE</scope>
    <source>
        <strain evidence="3">NS2018</strain>
        <tissue evidence="3">Leaf</tissue>
    </source>
</reference>
<feature type="domain" description="CCHC-type" evidence="2">
    <location>
        <begin position="158"/>
        <end position="174"/>
    </location>
</feature>
<keyword evidence="1" id="KW-0479">Metal-binding</keyword>
<evidence type="ECO:0000313" key="4">
    <source>
        <dbReference type="Proteomes" id="UP001168877"/>
    </source>
</evidence>
<keyword evidence="1" id="KW-0862">Zinc</keyword>